<organism evidence="2 3">
    <name type="scientific">Nocardioides aestuarii</name>
    <dbReference type="NCBI Taxonomy" id="252231"/>
    <lineage>
        <taxon>Bacteria</taxon>
        <taxon>Bacillati</taxon>
        <taxon>Actinomycetota</taxon>
        <taxon>Actinomycetes</taxon>
        <taxon>Propionibacteriales</taxon>
        <taxon>Nocardioidaceae</taxon>
        <taxon>Nocardioides</taxon>
    </lineage>
</organism>
<dbReference type="RefSeq" id="WP_343915706.1">
    <property type="nucleotide sequence ID" value="NZ_BAAAJT010000002.1"/>
</dbReference>
<sequence>MTTAAPASTRVSRPESVTVAAVLTGLAALALLAYPLWFIGTYLGRGTIPMLAIAVQGLVPAAAYAVCVPGLLRGRQWARVAVTALGSVAVLSTLPNVLAALASGPDPVLLAYSAGQTVLLGALALLWSRSARDWFGPVH</sequence>
<feature type="transmembrane region" description="Helical" evidence="1">
    <location>
        <begin position="46"/>
        <end position="68"/>
    </location>
</feature>
<keyword evidence="1" id="KW-1133">Transmembrane helix</keyword>
<reference evidence="3" key="1">
    <citation type="journal article" date="2019" name="Int. J. Syst. Evol. Microbiol.">
        <title>The Global Catalogue of Microorganisms (GCM) 10K type strain sequencing project: providing services to taxonomists for standard genome sequencing and annotation.</title>
        <authorList>
            <consortium name="The Broad Institute Genomics Platform"/>
            <consortium name="The Broad Institute Genome Sequencing Center for Infectious Disease"/>
            <person name="Wu L."/>
            <person name="Ma J."/>
        </authorList>
    </citation>
    <scope>NUCLEOTIDE SEQUENCE [LARGE SCALE GENOMIC DNA]</scope>
    <source>
        <strain evidence="3">CGMCC 1.12477</strain>
    </source>
</reference>
<feature type="transmembrane region" description="Helical" evidence="1">
    <location>
        <begin position="108"/>
        <end position="127"/>
    </location>
</feature>
<keyword evidence="1" id="KW-0812">Transmembrane</keyword>
<evidence type="ECO:0000313" key="3">
    <source>
        <dbReference type="Proteomes" id="UP001597351"/>
    </source>
</evidence>
<evidence type="ECO:0000313" key="2">
    <source>
        <dbReference type="EMBL" id="MFD1945404.1"/>
    </source>
</evidence>
<gene>
    <name evidence="2" type="ORF">ACFSDE_01265</name>
</gene>
<keyword evidence="3" id="KW-1185">Reference proteome</keyword>
<name>A0ABW4TFL1_9ACTN</name>
<comment type="caution">
    <text evidence="2">The sequence shown here is derived from an EMBL/GenBank/DDBJ whole genome shotgun (WGS) entry which is preliminary data.</text>
</comment>
<feature type="transmembrane region" description="Helical" evidence="1">
    <location>
        <begin position="80"/>
        <end position="102"/>
    </location>
</feature>
<proteinExistence type="predicted"/>
<evidence type="ECO:0000256" key="1">
    <source>
        <dbReference type="SAM" id="Phobius"/>
    </source>
</evidence>
<protein>
    <submittedName>
        <fullName evidence="2">Uncharacterized protein</fullName>
    </submittedName>
</protein>
<feature type="transmembrane region" description="Helical" evidence="1">
    <location>
        <begin position="17"/>
        <end position="40"/>
    </location>
</feature>
<dbReference type="Proteomes" id="UP001597351">
    <property type="component" value="Unassembled WGS sequence"/>
</dbReference>
<keyword evidence="1" id="KW-0472">Membrane</keyword>
<accession>A0ABW4TFL1</accession>
<dbReference type="EMBL" id="JBHUGD010000001">
    <property type="protein sequence ID" value="MFD1945404.1"/>
    <property type="molecule type" value="Genomic_DNA"/>
</dbReference>